<reference evidence="1 2" key="1">
    <citation type="journal article" date="2019" name="Commun. Biol.">
        <title>The bagworm genome reveals a unique fibroin gene that provides high tensile strength.</title>
        <authorList>
            <person name="Kono N."/>
            <person name="Nakamura H."/>
            <person name="Ohtoshi R."/>
            <person name="Tomita M."/>
            <person name="Numata K."/>
            <person name="Arakawa K."/>
        </authorList>
    </citation>
    <scope>NUCLEOTIDE SEQUENCE [LARGE SCALE GENOMIC DNA]</scope>
</reference>
<gene>
    <name evidence="1" type="ORF">EVAR_73201_1</name>
</gene>
<keyword evidence="2" id="KW-1185">Reference proteome</keyword>
<dbReference type="AlphaFoldDB" id="A0A4C1SWU7"/>
<accession>A0A4C1SWU7</accession>
<evidence type="ECO:0000313" key="2">
    <source>
        <dbReference type="Proteomes" id="UP000299102"/>
    </source>
</evidence>
<protein>
    <submittedName>
        <fullName evidence="1">Uncharacterized protein</fullName>
    </submittedName>
</protein>
<dbReference type="Proteomes" id="UP000299102">
    <property type="component" value="Unassembled WGS sequence"/>
</dbReference>
<dbReference type="EMBL" id="BGZK01011145">
    <property type="protein sequence ID" value="GBP05638.1"/>
    <property type="molecule type" value="Genomic_DNA"/>
</dbReference>
<name>A0A4C1SWU7_EUMVA</name>
<evidence type="ECO:0000313" key="1">
    <source>
        <dbReference type="EMBL" id="GBP05638.1"/>
    </source>
</evidence>
<comment type="caution">
    <text evidence="1">The sequence shown here is derived from an EMBL/GenBank/DDBJ whole genome shotgun (WGS) entry which is preliminary data.</text>
</comment>
<proteinExistence type="predicted"/>
<organism evidence="1 2">
    <name type="scientific">Eumeta variegata</name>
    <name type="common">Bagworm moth</name>
    <name type="synonym">Eumeta japonica</name>
    <dbReference type="NCBI Taxonomy" id="151549"/>
    <lineage>
        <taxon>Eukaryota</taxon>
        <taxon>Metazoa</taxon>
        <taxon>Ecdysozoa</taxon>
        <taxon>Arthropoda</taxon>
        <taxon>Hexapoda</taxon>
        <taxon>Insecta</taxon>
        <taxon>Pterygota</taxon>
        <taxon>Neoptera</taxon>
        <taxon>Endopterygota</taxon>
        <taxon>Lepidoptera</taxon>
        <taxon>Glossata</taxon>
        <taxon>Ditrysia</taxon>
        <taxon>Tineoidea</taxon>
        <taxon>Psychidae</taxon>
        <taxon>Oiketicinae</taxon>
        <taxon>Eumeta</taxon>
    </lineage>
</organism>
<sequence>MVFNKRHTTMAGILVNARQQHLKLITNPESTYSPVKHIFGQGLQTTTLQPHSSLKPRLEGILQKRPLGINSRGTIMIHSSEDLVAVQINTLLALQMFGRI</sequence>